<protein>
    <submittedName>
        <fullName evidence="1">Uncharacterized protein</fullName>
    </submittedName>
</protein>
<dbReference type="EMBL" id="PJQY01001006">
    <property type="protein sequence ID" value="PQQ06098.1"/>
    <property type="molecule type" value="Genomic_DNA"/>
</dbReference>
<sequence>MARFLFRKQPFSEESLTVHRLRVSCLSSNRHRHRVASLLLAFKFLKLTHSALPLSIVCSNPRSKIPNLNFPYLGYFVSDRVHKSTSAVLAISVVRGGVHGNRSQPQIGGKNLSSVELTNIPLPRQLFNRILDGVDGKW</sequence>
<accession>A0A314YN76</accession>
<evidence type="ECO:0000313" key="1">
    <source>
        <dbReference type="EMBL" id="PQQ06098.1"/>
    </source>
</evidence>
<evidence type="ECO:0000313" key="2">
    <source>
        <dbReference type="Proteomes" id="UP000250321"/>
    </source>
</evidence>
<reference evidence="1 2" key="1">
    <citation type="submission" date="2018-02" db="EMBL/GenBank/DDBJ databases">
        <title>Draft genome of wild Prunus yedoensis var. nudiflora.</title>
        <authorList>
            <person name="Baek S."/>
            <person name="Kim J.-H."/>
            <person name="Choi K."/>
            <person name="Kim G.-B."/>
            <person name="Cho A."/>
            <person name="Jang H."/>
            <person name="Shin C.-H."/>
            <person name="Yu H.-J."/>
            <person name="Mun J.-H."/>
        </authorList>
    </citation>
    <scope>NUCLEOTIDE SEQUENCE [LARGE SCALE GENOMIC DNA]</scope>
    <source>
        <strain evidence="2">cv. Jeju island</strain>
        <tissue evidence="1">Leaf</tissue>
    </source>
</reference>
<gene>
    <name evidence="1" type="ORF">Pyn_16281</name>
</gene>
<dbReference type="Proteomes" id="UP000250321">
    <property type="component" value="Unassembled WGS sequence"/>
</dbReference>
<name>A0A314YN76_PRUYE</name>
<keyword evidence="2" id="KW-1185">Reference proteome</keyword>
<proteinExistence type="predicted"/>
<organism evidence="1 2">
    <name type="scientific">Prunus yedoensis var. nudiflora</name>
    <dbReference type="NCBI Taxonomy" id="2094558"/>
    <lineage>
        <taxon>Eukaryota</taxon>
        <taxon>Viridiplantae</taxon>
        <taxon>Streptophyta</taxon>
        <taxon>Embryophyta</taxon>
        <taxon>Tracheophyta</taxon>
        <taxon>Spermatophyta</taxon>
        <taxon>Magnoliopsida</taxon>
        <taxon>eudicotyledons</taxon>
        <taxon>Gunneridae</taxon>
        <taxon>Pentapetalae</taxon>
        <taxon>rosids</taxon>
        <taxon>fabids</taxon>
        <taxon>Rosales</taxon>
        <taxon>Rosaceae</taxon>
        <taxon>Amygdaloideae</taxon>
        <taxon>Amygdaleae</taxon>
        <taxon>Prunus</taxon>
    </lineage>
</organism>
<comment type="caution">
    <text evidence="1">The sequence shown here is derived from an EMBL/GenBank/DDBJ whole genome shotgun (WGS) entry which is preliminary data.</text>
</comment>
<dbReference type="AlphaFoldDB" id="A0A314YN76"/>